<dbReference type="Pfam" id="PF00072">
    <property type="entry name" value="Response_reg"/>
    <property type="match status" value="1"/>
</dbReference>
<dbReference type="InterPro" id="IPR011006">
    <property type="entry name" value="CheY-like_superfamily"/>
</dbReference>
<sequence length="204" mass="22921">MITVSIVEDHDQYRDLLYQVINDNPEFQILDSFSSAEEALKSIIINPPDIAIIDIKLKSLSGIELIQRIKSKIPQTLFLMCTAYQNNENVFTALKAGASGYIVKGSSAEEIQSAVKELYNGGAPMSPYIAKKVINLLHGKEDQNNYDLTEREIEVLSHLSKGLLYKEIADLLGISLNTVKNHCKNIYKRLHVQNRVEALNKFNA</sequence>
<dbReference type="PANTHER" id="PTHR43214">
    <property type="entry name" value="TWO-COMPONENT RESPONSE REGULATOR"/>
    <property type="match status" value="1"/>
</dbReference>
<keyword evidence="2 6" id="KW-0238">DNA-binding</keyword>
<dbReference type="SMART" id="SM00421">
    <property type="entry name" value="HTH_LUXR"/>
    <property type="match status" value="1"/>
</dbReference>
<dbReference type="SMART" id="SM00448">
    <property type="entry name" value="REC"/>
    <property type="match status" value="1"/>
</dbReference>
<reference evidence="6 7" key="1">
    <citation type="submission" date="2018-08" db="EMBL/GenBank/DDBJ databases">
        <title>Mucilaginibacter sp. MYSH2.</title>
        <authorList>
            <person name="Seo T."/>
        </authorList>
    </citation>
    <scope>NUCLEOTIDE SEQUENCE [LARGE SCALE GENOMIC DNA]</scope>
    <source>
        <strain evidence="6 7">MYSH2</strain>
    </source>
</reference>
<dbReference type="PROSITE" id="PS00622">
    <property type="entry name" value="HTH_LUXR_1"/>
    <property type="match status" value="1"/>
</dbReference>
<evidence type="ECO:0000259" key="4">
    <source>
        <dbReference type="PROSITE" id="PS50043"/>
    </source>
</evidence>
<dbReference type="InterPro" id="IPR039420">
    <property type="entry name" value="WalR-like"/>
</dbReference>
<dbReference type="Pfam" id="PF00196">
    <property type="entry name" value="GerE"/>
    <property type="match status" value="1"/>
</dbReference>
<dbReference type="GO" id="GO:0000160">
    <property type="term" value="P:phosphorelay signal transduction system"/>
    <property type="evidence" value="ECO:0007669"/>
    <property type="project" value="InterPro"/>
</dbReference>
<evidence type="ECO:0000313" key="7">
    <source>
        <dbReference type="Proteomes" id="UP000264217"/>
    </source>
</evidence>
<dbReference type="AlphaFoldDB" id="A0A372NXL7"/>
<comment type="caution">
    <text evidence="6">The sequence shown here is derived from an EMBL/GenBank/DDBJ whole genome shotgun (WGS) entry which is preliminary data.</text>
</comment>
<dbReference type="RefSeq" id="WP_117390414.1">
    <property type="nucleotide sequence ID" value="NZ_QWDC01000001.1"/>
</dbReference>
<dbReference type="OrthoDB" id="9797341at2"/>
<dbReference type="InterPro" id="IPR058245">
    <property type="entry name" value="NreC/VraR/RcsB-like_REC"/>
</dbReference>
<feature type="modified residue" description="4-aspartylphosphate" evidence="3">
    <location>
        <position position="54"/>
    </location>
</feature>
<dbReference type="Proteomes" id="UP000264217">
    <property type="component" value="Unassembled WGS sequence"/>
</dbReference>
<keyword evidence="1 3" id="KW-0597">Phosphoprotein</keyword>
<dbReference type="PANTHER" id="PTHR43214:SF43">
    <property type="entry name" value="TWO-COMPONENT RESPONSE REGULATOR"/>
    <property type="match status" value="1"/>
</dbReference>
<accession>A0A372NXL7</accession>
<dbReference type="SUPFAM" id="SSF46894">
    <property type="entry name" value="C-terminal effector domain of the bipartite response regulators"/>
    <property type="match status" value="1"/>
</dbReference>
<dbReference type="PRINTS" id="PR00038">
    <property type="entry name" value="HTHLUXR"/>
</dbReference>
<feature type="domain" description="HTH luxR-type" evidence="4">
    <location>
        <begin position="141"/>
        <end position="204"/>
    </location>
</feature>
<dbReference type="GO" id="GO:0006355">
    <property type="term" value="P:regulation of DNA-templated transcription"/>
    <property type="evidence" value="ECO:0007669"/>
    <property type="project" value="InterPro"/>
</dbReference>
<dbReference type="InterPro" id="IPR000792">
    <property type="entry name" value="Tscrpt_reg_LuxR_C"/>
</dbReference>
<proteinExistence type="predicted"/>
<evidence type="ECO:0000313" key="6">
    <source>
        <dbReference type="EMBL" id="RFZ94856.1"/>
    </source>
</evidence>
<dbReference type="CDD" id="cd06170">
    <property type="entry name" value="LuxR_C_like"/>
    <property type="match status" value="1"/>
</dbReference>
<dbReference type="InterPro" id="IPR001789">
    <property type="entry name" value="Sig_transdc_resp-reg_receiver"/>
</dbReference>
<keyword evidence="7" id="KW-1185">Reference proteome</keyword>
<evidence type="ECO:0000256" key="2">
    <source>
        <dbReference type="ARBA" id="ARBA00023125"/>
    </source>
</evidence>
<name>A0A372NXL7_9SPHI</name>
<dbReference type="Gene3D" id="3.40.50.2300">
    <property type="match status" value="1"/>
</dbReference>
<dbReference type="EMBL" id="QWDC01000001">
    <property type="protein sequence ID" value="RFZ94856.1"/>
    <property type="molecule type" value="Genomic_DNA"/>
</dbReference>
<dbReference type="SUPFAM" id="SSF52172">
    <property type="entry name" value="CheY-like"/>
    <property type="match status" value="1"/>
</dbReference>
<protein>
    <submittedName>
        <fullName evidence="6">DNA-binding response regulator</fullName>
    </submittedName>
</protein>
<evidence type="ECO:0000256" key="1">
    <source>
        <dbReference type="ARBA" id="ARBA00022553"/>
    </source>
</evidence>
<organism evidence="6 7">
    <name type="scientific">Mucilaginibacter conchicola</name>
    <dbReference type="NCBI Taxonomy" id="2303333"/>
    <lineage>
        <taxon>Bacteria</taxon>
        <taxon>Pseudomonadati</taxon>
        <taxon>Bacteroidota</taxon>
        <taxon>Sphingobacteriia</taxon>
        <taxon>Sphingobacteriales</taxon>
        <taxon>Sphingobacteriaceae</taxon>
        <taxon>Mucilaginibacter</taxon>
    </lineage>
</organism>
<dbReference type="PROSITE" id="PS50043">
    <property type="entry name" value="HTH_LUXR_2"/>
    <property type="match status" value="1"/>
</dbReference>
<feature type="domain" description="Response regulatory" evidence="5">
    <location>
        <begin position="3"/>
        <end position="119"/>
    </location>
</feature>
<dbReference type="CDD" id="cd17535">
    <property type="entry name" value="REC_NarL-like"/>
    <property type="match status" value="1"/>
</dbReference>
<dbReference type="PROSITE" id="PS50110">
    <property type="entry name" value="RESPONSE_REGULATORY"/>
    <property type="match status" value="1"/>
</dbReference>
<dbReference type="GO" id="GO:0003677">
    <property type="term" value="F:DNA binding"/>
    <property type="evidence" value="ECO:0007669"/>
    <property type="project" value="UniProtKB-KW"/>
</dbReference>
<evidence type="ECO:0000259" key="5">
    <source>
        <dbReference type="PROSITE" id="PS50110"/>
    </source>
</evidence>
<gene>
    <name evidence="6" type="ORF">D0C36_04800</name>
</gene>
<evidence type="ECO:0000256" key="3">
    <source>
        <dbReference type="PROSITE-ProRule" id="PRU00169"/>
    </source>
</evidence>
<dbReference type="InterPro" id="IPR016032">
    <property type="entry name" value="Sig_transdc_resp-reg_C-effctor"/>
</dbReference>